<dbReference type="Proteomes" id="UP000006294">
    <property type="component" value="Chromosome"/>
</dbReference>
<reference evidence="1 2" key="1">
    <citation type="submission" date="2011-01" db="EMBL/GenBank/DDBJ databases">
        <title>Whole genome sequence of Amphibacillus xylinus NBRC 15112.</title>
        <authorList>
            <person name="Nakazawa H."/>
            <person name="Katano Y."/>
            <person name="Nakamura S."/>
            <person name="Sasagawa M."/>
            <person name="Fukada J."/>
            <person name="Arai T."/>
            <person name="Sasakura N."/>
            <person name="Mochizuki D."/>
            <person name="Hosoyama A."/>
            <person name="Harada K."/>
            <person name="Horikawa H."/>
            <person name="Kato Y."/>
            <person name="Harada T."/>
            <person name="Sasaki K."/>
            <person name="Sekiguchi M."/>
            <person name="Hodoyama M."/>
            <person name="Nishiko R."/>
            <person name="Narita H."/>
            <person name="Hanamaki A."/>
            <person name="Hata C."/>
            <person name="Konno Y."/>
            <person name="Niimura Y."/>
            <person name="Yamazaki S."/>
            <person name="Fujita N."/>
        </authorList>
    </citation>
    <scope>NUCLEOTIDE SEQUENCE [LARGE SCALE GENOMIC DNA]</scope>
    <source>
        <strain evidence="2">ATCC 51415 / DSM 6626 / JCM 7361 / LMG 17667 / NBRC 15112 / Ep01</strain>
    </source>
</reference>
<gene>
    <name evidence="1" type="ordered locus">AXY_16000</name>
</gene>
<dbReference type="Pfam" id="PF02620">
    <property type="entry name" value="YceD"/>
    <property type="match status" value="1"/>
</dbReference>
<dbReference type="HOGENOM" id="CLU_100236_3_0_9"/>
<accession>K0J3L2</accession>
<dbReference type="EMBL" id="AP012050">
    <property type="protein sequence ID" value="BAM47732.1"/>
    <property type="molecule type" value="Genomic_DNA"/>
</dbReference>
<dbReference type="STRING" id="698758.AXY_16000"/>
<keyword evidence="2" id="KW-1185">Reference proteome</keyword>
<proteinExistence type="predicted"/>
<evidence type="ECO:0000313" key="2">
    <source>
        <dbReference type="Proteomes" id="UP000006294"/>
    </source>
</evidence>
<dbReference type="KEGG" id="axl:AXY_16000"/>
<sequence length="173" mass="19832">MKIPLQKLIHSDGLTIEATVDLSELEQQNNDIRKIGPVNVKCESLKQDGLFHINLHITGEMILPCARTLIDVPYQFDIQTLELFSDDQYFEESDESDIHKIEGEILDLEPYIKENVILEIPFRVYASEDQIEENALSSGDGWSVMTEEQNADKIDPRMAKLQSLLNDQKNENQ</sequence>
<dbReference type="RefSeq" id="WP_015010329.1">
    <property type="nucleotide sequence ID" value="NC_018704.1"/>
</dbReference>
<dbReference type="AlphaFoldDB" id="K0J3L2"/>
<evidence type="ECO:0008006" key="3">
    <source>
        <dbReference type="Google" id="ProtNLM"/>
    </source>
</evidence>
<dbReference type="InterPro" id="IPR003772">
    <property type="entry name" value="YceD"/>
</dbReference>
<protein>
    <recommendedName>
        <fullName evidence="3">DUF177 domain-containing protein</fullName>
    </recommendedName>
</protein>
<evidence type="ECO:0000313" key="1">
    <source>
        <dbReference type="EMBL" id="BAM47732.1"/>
    </source>
</evidence>
<dbReference type="OrthoDB" id="9790372at2"/>
<dbReference type="eggNOG" id="COG1399">
    <property type="taxonomic scope" value="Bacteria"/>
</dbReference>
<organism evidence="1 2">
    <name type="scientific">Amphibacillus xylanus (strain ATCC 51415 / DSM 6626 / JCM 7361 / LMG 17667 / NBRC 15112 / Ep01)</name>
    <dbReference type="NCBI Taxonomy" id="698758"/>
    <lineage>
        <taxon>Bacteria</taxon>
        <taxon>Bacillati</taxon>
        <taxon>Bacillota</taxon>
        <taxon>Bacilli</taxon>
        <taxon>Bacillales</taxon>
        <taxon>Bacillaceae</taxon>
        <taxon>Amphibacillus</taxon>
    </lineage>
</organism>
<name>K0J3L2_AMPXN</name>